<gene>
    <name evidence="2" type="ORF">U3653_28290</name>
</gene>
<dbReference type="PANTHER" id="PTHR30137:SF6">
    <property type="entry name" value="LUCIFERASE-LIKE MONOOXYGENASE"/>
    <property type="match status" value="1"/>
</dbReference>
<proteinExistence type="predicted"/>
<dbReference type="RefSeq" id="WP_195082953.1">
    <property type="nucleotide sequence ID" value="NZ_JAYESH010000015.1"/>
</dbReference>
<keyword evidence="3" id="KW-1185">Reference proteome</keyword>
<comment type="caution">
    <text evidence="2">The sequence shown here is derived from an EMBL/GenBank/DDBJ whole genome shotgun (WGS) entry which is preliminary data.</text>
</comment>
<feature type="region of interest" description="Disordered" evidence="1">
    <location>
        <begin position="87"/>
        <end position="109"/>
    </location>
</feature>
<dbReference type="InterPro" id="IPR036661">
    <property type="entry name" value="Luciferase-like_sf"/>
</dbReference>
<dbReference type="InterPro" id="IPR050766">
    <property type="entry name" value="Bact_Lucif_Oxidored"/>
</dbReference>
<name>A0ABU6B2G2_9NOCA</name>
<dbReference type="Proteomes" id="UP001348098">
    <property type="component" value="Unassembled WGS sequence"/>
</dbReference>
<sequence>MALRNSVELAQLVDDLDYHRYWVPEHHGMSGVASAAPAVVVERIASLAQRIRVGHVEGKDPQLQSVGCPERYSSCCFEASRQGRLAGRNGCRDPAAASSVSSGFRGKQL</sequence>
<evidence type="ECO:0000256" key="1">
    <source>
        <dbReference type="SAM" id="MobiDB-lite"/>
    </source>
</evidence>
<reference evidence="2 3" key="1">
    <citation type="submission" date="2023-12" db="EMBL/GenBank/DDBJ databases">
        <title>novel species in genus Nocarida.</title>
        <authorList>
            <person name="Li Z."/>
        </authorList>
    </citation>
    <scope>NUCLEOTIDE SEQUENCE [LARGE SCALE GENOMIC DNA]</scope>
    <source>
        <strain evidence="2 3">CDC186</strain>
    </source>
</reference>
<dbReference type="EMBL" id="JAYKYQ010000014">
    <property type="protein sequence ID" value="MEB3513945.1"/>
    <property type="molecule type" value="Genomic_DNA"/>
</dbReference>
<protein>
    <submittedName>
        <fullName evidence="2">LLM class flavin-dependent oxidoreductase</fullName>
    </submittedName>
</protein>
<dbReference type="CDD" id="cd00347">
    <property type="entry name" value="Flavin_utilizing_monoxygenases"/>
    <property type="match status" value="1"/>
</dbReference>
<dbReference type="Gene3D" id="3.20.20.30">
    <property type="entry name" value="Luciferase-like domain"/>
    <property type="match status" value="1"/>
</dbReference>
<accession>A0ABU6B2G2</accession>
<evidence type="ECO:0000313" key="2">
    <source>
        <dbReference type="EMBL" id="MEB3513945.1"/>
    </source>
</evidence>
<dbReference type="SUPFAM" id="SSF51679">
    <property type="entry name" value="Bacterial luciferase-like"/>
    <property type="match status" value="1"/>
</dbReference>
<organism evidence="2 3">
    <name type="scientific">Nocardia implantans</name>
    <dbReference type="NCBI Taxonomy" id="3108168"/>
    <lineage>
        <taxon>Bacteria</taxon>
        <taxon>Bacillati</taxon>
        <taxon>Actinomycetota</taxon>
        <taxon>Actinomycetes</taxon>
        <taxon>Mycobacteriales</taxon>
        <taxon>Nocardiaceae</taxon>
        <taxon>Nocardia</taxon>
    </lineage>
</organism>
<evidence type="ECO:0000313" key="3">
    <source>
        <dbReference type="Proteomes" id="UP001348098"/>
    </source>
</evidence>
<dbReference type="PANTHER" id="PTHR30137">
    <property type="entry name" value="LUCIFERASE-LIKE MONOOXYGENASE"/>
    <property type="match status" value="1"/>
</dbReference>